<keyword evidence="2" id="KW-1185">Reference proteome</keyword>
<keyword evidence="1" id="KW-0808">Transferase</keyword>
<dbReference type="GO" id="GO:0016740">
    <property type="term" value="F:transferase activity"/>
    <property type="evidence" value="ECO:0007669"/>
    <property type="project" value="UniProtKB-KW"/>
</dbReference>
<dbReference type="STRING" id="145854.GA0074692_3254"/>
<evidence type="ECO:0000313" key="2">
    <source>
        <dbReference type="Proteomes" id="UP000198959"/>
    </source>
</evidence>
<dbReference type="EMBL" id="FMHW01000002">
    <property type="protein sequence ID" value="SCL32180.1"/>
    <property type="molecule type" value="Genomic_DNA"/>
</dbReference>
<name>A0A1C6SRU1_9ACTN</name>
<dbReference type="Gene3D" id="3.40.50.2000">
    <property type="entry name" value="Glycogen Phosphorylase B"/>
    <property type="match status" value="1"/>
</dbReference>
<accession>A0A1C6SRU1</accession>
<evidence type="ECO:0000313" key="1">
    <source>
        <dbReference type="EMBL" id="SCL32180.1"/>
    </source>
</evidence>
<dbReference type="OrthoDB" id="3318784at2"/>
<dbReference type="AlphaFoldDB" id="A0A1C6SRU1"/>
<dbReference type="SUPFAM" id="SSF53756">
    <property type="entry name" value="UDP-Glycosyltransferase/glycogen phosphorylase"/>
    <property type="match status" value="1"/>
</dbReference>
<gene>
    <name evidence="1" type="ORF">GA0074692_3254</name>
</gene>
<dbReference type="RefSeq" id="WP_091645397.1">
    <property type="nucleotide sequence ID" value="NZ_FMHW01000002.1"/>
</dbReference>
<proteinExistence type="predicted"/>
<dbReference type="Proteomes" id="UP000198959">
    <property type="component" value="Unassembled WGS sequence"/>
</dbReference>
<reference evidence="2" key="1">
    <citation type="submission" date="2016-06" db="EMBL/GenBank/DDBJ databases">
        <authorList>
            <person name="Varghese N."/>
            <person name="Submissions Spin"/>
        </authorList>
    </citation>
    <scope>NUCLEOTIDE SEQUENCE [LARGE SCALE GENOMIC DNA]</scope>
    <source>
        <strain evidence="2">DSM 43817</strain>
    </source>
</reference>
<protein>
    <submittedName>
        <fullName evidence="1">Glycosyltransferase involved in cell wall bisynthesis</fullName>
    </submittedName>
</protein>
<organism evidence="1 2">
    <name type="scientific">Micromonospora pallida</name>
    <dbReference type="NCBI Taxonomy" id="145854"/>
    <lineage>
        <taxon>Bacteria</taxon>
        <taxon>Bacillati</taxon>
        <taxon>Actinomycetota</taxon>
        <taxon>Actinomycetes</taxon>
        <taxon>Micromonosporales</taxon>
        <taxon>Micromonosporaceae</taxon>
        <taxon>Micromonospora</taxon>
    </lineage>
</organism>
<sequence>METTTPASGWRPLGETPIRLGLGPANYAGQAAAFAEAICRHRADVSAEVTTRRTGARFAFPTDIHIEPERLGDLDLQIEQLQRVIGRYTHLVADAFLPVFGLLNGHHIGADLPALRQAGVKVALLAHGSEVRHPVRHRERTAHSPFHTLADDVRDKMTARAERNRRVAETSGLPVFVTTPDLLLDLPSATWAPVVVNVSAWHSDEPVLRRRAGLRRRRPVVLHAPSKRWTKGTEQILPVLTSLHDEGVIDLRLAEKMPWTELRDLVRSADVVLDQFALGSYGTFAVEAMAAGRPVLAYLHDEVVTLMDEPPPIVNATPQTLRDELTALVADPRRAARIGAESVEYAREYHDGRRTARVFEEFLDA</sequence>